<dbReference type="RefSeq" id="XP_047765587.1">
    <property type="nucleotide sequence ID" value="XM_047910111.1"/>
</dbReference>
<dbReference type="Proteomes" id="UP000756132">
    <property type="component" value="Chromosome 8"/>
</dbReference>
<dbReference type="InterPro" id="IPR011145">
    <property type="entry name" value="Scavenger_mRNA_decap_enz_N"/>
</dbReference>
<sequence>MSDPSPNTLITRFKFQKLLNTDQAGRRLILLGTISNTPALLLAERGAFSTDNTYLESFSRLMTNIKNLGDNDIYRWYLANSMAENTIDEPTPPDLKLNLIWPCTEKHIAKYSFQQMRVVVETGVVYERFVRRYMQLCREEGRLNWVFNILDGRAERENVLFRSKAEREEDDFLLLPDLNWDRSTLGSMHLLALPIRRDIWSVRDLTKSLVPWLRHLRATLTQTVTDLYPGVESDMLKFYVHYQPTYYHFHVHVVHVNLDATGTQAVGKALGLDHVISQLEHMEGGEEAGMHQVDLGYTVGENSELWQQIYLPLKEGREPSVGGSGGK</sequence>
<dbReference type="Pfam" id="PF05652">
    <property type="entry name" value="DcpS"/>
    <property type="match status" value="1"/>
</dbReference>
<evidence type="ECO:0000256" key="1">
    <source>
        <dbReference type="ARBA" id="ARBA00010208"/>
    </source>
</evidence>
<dbReference type="GeneID" id="71990841"/>
<feature type="active site" description="Nucleophile" evidence="2">
    <location>
        <position position="250"/>
    </location>
</feature>
<proteinExistence type="inferred from homology"/>
<evidence type="ECO:0000256" key="2">
    <source>
        <dbReference type="PIRSR" id="PIRSR028973-1"/>
    </source>
</evidence>
<gene>
    <name evidence="3" type="ORF">CLAFUR5_10963</name>
</gene>
<dbReference type="PANTHER" id="PTHR12978:SF0">
    <property type="entry name" value="M7GPPPX DIPHOSPHATASE"/>
    <property type="match status" value="1"/>
</dbReference>
<dbReference type="GO" id="GO:0000340">
    <property type="term" value="F:RNA 7-methylguanosine cap binding"/>
    <property type="evidence" value="ECO:0007669"/>
    <property type="project" value="TreeGrafter"/>
</dbReference>
<accession>A0A9Q8USW4</accession>
<dbReference type="GO" id="GO:0000290">
    <property type="term" value="P:deadenylation-dependent decapping of nuclear-transcribed mRNA"/>
    <property type="evidence" value="ECO:0007669"/>
    <property type="project" value="InterPro"/>
</dbReference>
<dbReference type="SUPFAM" id="SSF54197">
    <property type="entry name" value="HIT-like"/>
    <property type="match status" value="1"/>
</dbReference>
<dbReference type="PIRSF" id="PIRSF028973">
    <property type="entry name" value="Scavenger_mRNA_decap_enz"/>
    <property type="match status" value="1"/>
</dbReference>
<dbReference type="InterPro" id="IPR036265">
    <property type="entry name" value="HIT-like_sf"/>
</dbReference>
<dbReference type="PANTHER" id="PTHR12978">
    <property type="entry name" value="HISTIDINE TRIAD HIT PROTEIN MEMBER"/>
    <property type="match status" value="1"/>
</dbReference>
<dbReference type="InterPro" id="IPR008594">
    <property type="entry name" value="DcpS/DCS2"/>
</dbReference>
<comment type="similarity">
    <text evidence="1">Belongs to the HIT family.</text>
</comment>
<reference evidence="3" key="1">
    <citation type="submission" date="2021-12" db="EMBL/GenBank/DDBJ databases">
        <authorList>
            <person name="Zaccaron A."/>
            <person name="Stergiopoulos I."/>
        </authorList>
    </citation>
    <scope>NUCLEOTIDE SEQUENCE</scope>
    <source>
        <strain evidence="3">Race5_Kim</strain>
    </source>
</reference>
<dbReference type="FunFam" id="3.30.428.10:FF:000016">
    <property type="entry name" value="Scavenger mRNA decapping enzyme"/>
    <property type="match status" value="1"/>
</dbReference>
<dbReference type="EMBL" id="CP090170">
    <property type="protein sequence ID" value="UJO21221.1"/>
    <property type="molecule type" value="Genomic_DNA"/>
</dbReference>
<evidence type="ECO:0000313" key="3">
    <source>
        <dbReference type="EMBL" id="UJO21221.1"/>
    </source>
</evidence>
<evidence type="ECO:0000313" key="4">
    <source>
        <dbReference type="Proteomes" id="UP000756132"/>
    </source>
</evidence>
<name>A0A9Q8USW4_PASFU</name>
<dbReference type="KEGG" id="ffu:CLAFUR5_10963"/>
<reference evidence="3" key="2">
    <citation type="journal article" date="2022" name="Microb. Genom.">
        <title>A chromosome-scale genome assembly of the tomato pathogen Cladosporium fulvum reveals a compartmentalized genome architecture and the presence of a dispensable chromosome.</title>
        <authorList>
            <person name="Zaccaron A.Z."/>
            <person name="Chen L.H."/>
            <person name="Samaras A."/>
            <person name="Stergiopoulos I."/>
        </authorList>
    </citation>
    <scope>NUCLEOTIDE SEQUENCE</scope>
    <source>
        <strain evidence="3">Race5_Kim</strain>
    </source>
</reference>
<dbReference type="Gene3D" id="3.30.428.10">
    <property type="entry name" value="HIT-like"/>
    <property type="match status" value="1"/>
</dbReference>
<dbReference type="Pfam" id="PF11969">
    <property type="entry name" value="DcpS_C"/>
    <property type="match status" value="1"/>
</dbReference>
<dbReference type="GO" id="GO:0005634">
    <property type="term" value="C:nucleus"/>
    <property type="evidence" value="ECO:0007669"/>
    <property type="project" value="TreeGrafter"/>
</dbReference>
<dbReference type="SUPFAM" id="SSF102860">
    <property type="entry name" value="mRNA decapping enzyme DcpS N-terminal domain"/>
    <property type="match status" value="1"/>
</dbReference>
<dbReference type="GO" id="GO:0016787">
    <property type="term" value="F:hydrolase activity"/>
    <property type="evidence" value="ECO:0007669"/>
    <property type="project" value="InterPro"/>
</dbReference>
<protein>
    <submittedName>
        <fullName evidence="3">M7GpppX diphosphatase</fullName>
    </submittedName>
</protein>
<dbReference type="Gene3D" id="3.30.200.40">
    <property type="entry name" value="Scavenger mRNA decapping enzyme, N-terminal domain"/>
    <property type="match status" value="1"/>
</dbReference>
<dbReference type="GO" id="GO:0000932">
    <property type="term" value="C:P-body"/>
    <property type="evidence" value="ECO:0007669"/>
    <property type="project" value="TreeGrafter"/>
</dbReference>
<keyword evidence="4" id="KW-1185">Reference proteome</keyword>
<dbReference type="OrthoDB" id="10264956at2759"/>
<organism evidence="3 4">
    <name type="scientific">Passalora fulva</name>
    <name type="common">Tomato leaf mold</name>
    <name type="synonym">Cladosporium fulvum</name>
    <dbReference type="NCBI Taxonomy" id="5499"/>
    <lineage>
        <taxon>Eukaryota</taxon>
        <taxon>Fungi</taxon>
        <taxon>Dikarya</taxon>
        <taxon>Ascomycota</taxon>
        <taxon>Pezizomycotina</taxon>
        <taxon>Dothideomycetes</taxon>
        <taxon>Dothideomycetidae</taxon>
        <taxon>Mycosphaerellales</taxon>
        <taxon>Mycosphaerellaceae</taxon>
        <taxon>Fulvia</taxon>
    </lineage>
</organism>
<dbReference type="AlphaFoldDB" id="A0A9Q8USW4"/>